<evidence type="ECO:0000313" key="3">
    <source>
        <dbReference type="Proteomes" id="UP001610446"/>
    </source>
</evidence>
<dbReference type="Proteomes" id="UP001610446">
    <property type="component" value="Unassembled WGS sequence"/>
</dbReference>
<sequence length="127" mass="14278">MTAKSSLQNDATATLIDLVKSRRTYYSLSPTSTIPDAAIEEIVKTAVLHVLSSFNSQTTRIVLLLKSEHQRLWQATIEIMEGLVVVGTVLKDVFESHTKPKLERFCNSYGTVLFFVDYEALEPIKTK</sequence>
<keyword evidence="3" id="KW-1185">Reference proteome</keyword>
<dbReference type="Pfam" id="PF00881">
    <property type="entry name" value="Nitroreductase"/>
    <property type="match status" value="1"/>
</dbReference>
<dbReference type="Gene3D" id="3.40.109.10">
    <property type="entry name" value="NADH Oxidase"/>
    <property type="match status" value="1"/>
</dbReference>
<dbReference type="PANTHER" id="PTHR43035">
    <property type="entry name" value="FATTY ACID REPRESSION MUTANT PROTEIN 2-RELATED"/>
    <property type="match status" value="1"/>
</dbReference>
<dbReference type="SUPFAM" id="SSF55469">
    <property type="entry name" value="FMN-dependent nitroreductase-like"/>
    <property type="match status" value="1"/>
</dbReference>
<name>A0ABR4JJ47_9EURO</name>
<comment type="caution">
    <text evidence="2">The sequence shown here is derived from an EMBL/GenBank/DDBJ whole genome shotgun (WGS) entry which is preliminary data.</text>
</comment>
<organism evidence="2 3">
    <name type="scientific">Aspergillus pseudoustus</name>
    <dbReference type="NCBI Taxonomy" id="1810923"/>
    <lineage>
        <taxon>Eukaryota</taxon>
        <taxon>Fungi</taxon>
        <taxon>Dikarya</taxon>
        <taxon>Ascomycota</taxon>
        <taxon>Pezizomycotina</taxon>
        <taxon>Eurotiomycetes</taxon>
        <taxon>Eurotiomycetidae</taxon>
        <taxon>Eurotiales</taxon>
        <taxon>Aspergillaceae</taxon>
        <taxon>Aspergillus</taxon>
        <taxon>Aspergillus subgen. Nidulantes</taxon>
    </lineage>
</organism>
<dbReference type="InterPro" id="IPR033877">
    <property type="entry name" value="Frm2/Hbn1"/>
</dbReference>
<reference evidence="2 3" key="1">
    <citation type="submission" date="2024-07" db="EMBL/GenBank/DDBJ databases">
        <title>Section-level genome sequencing and comparative genomics of Aspergillus sections Usti and Cavernicolus.</title>
        <authorList>
            <consortium name="Lawrence Berkeley National Laboratory"/>
            <person name="Nybo J.L."/>
            <person name="Vesth T.C."/>
            <person name="Theobald S."/>
            <person name="Frisvad J.C."/>
            <person name="Larsen T.O."/>
            <person name="Kjaerboelling I."/>
            <person name="Rothschild-Mancinelli K."/>
            <person name="Lyhne E.K."/>
            <person name="Kogle M.E."/>
            <person name="Barry K."/>
            <person name="Clum A."/>
            <person name="Na H."/>
            <person name="Ledsgaard L."/>
            <person name="Lin J."/>
            <person name="Lipzen A."/>
            <person name="Kuo A."/>
            <person name="Riley R."/>
            <person name="Mondo S."/>
            <person name="Labutti K."/>
            <person name="Haridas S."/>
            <person name="Pangalinan J."/>
            <person name="Salamov A.A."/>
            <person name="Simmons B.A."/>
            <person name="Magnuson J.K."/>
            <person name="Chen J."/>
            <person name="Drula E."/>
            <person name="Henrissat B."/>
            <person name="Wiebenga A."/>
            <person name="Lubbers R.J."/>
            <person name="Gomes A.C."/>
            <person name="Makela M.R."/>
            <person name="Stajich J."/>
            <person name="Grigoriev I.V."/>
            <person name="Mortensen U.H."/>
            <person name="De Vries R.P."/>
            <person name="Baker S.E."/>
            <person name="Andersen M.R."/>
        </authorList>
    </citation>
    <scope>NUCLEOTIDE SEQUENCE [LARGE SCALE GENOMIC DNA]</scope>
    <source>
        <strain evidence="2 3">CBS 123904</strain>
    </source>
</reference>
<evidence type="ECO:0000259" key="1">
    <source>
        <dbReference type="Pfam" id="PF00881"/>
    </source>
</evidence>
<dbReference type="EMBL" id="JBFXLU010000125">
    <property type="protein sequence ID" value="KAL2840068.1"/>
    <property type="molecule type" value="Genomic_DNA"/>
</dbReference>
<feature type="domain" description="Nitroreductase" evidence="1">
    <location>
        <begin position="19"/>
        <end position="114"/>
    </location>
</feature>
<dbReference type="InterPro" id="IPR029479">
    <property type="entry name" value="Nitroreductase"/>
</dbReference>
<evidence type="ECO:0000313" key="2">
    <source>
        <dbReference type="EMBL" id="KAL2840068.1"/>
    </source>
</evidence>
<dbReference type="PANTHER" id="PTHR43035:SF1">
    <property type="entry name" value="FATTY ACID REPRESSION MUTANT PROTEIN 2-RELATED"/>
    <property type="match status" value="1"/>
</dbReference>
<accession>A0ABR4JJ47</accession>
<gene>
    <name evidence="2" type="ORF">BJY01DRAFT_250195</name>
</gene>
<dbReference type="InterPro" id="IPR000415">
    <property type="entry name" value="Nitroreductase-like"/>
</dbReference>
<proteinExistence type="predicted"/>
<protein>
    <submittedName>
        <fullName evidence="2">Nitroreductase-like protein</fullName>
    </submittedName>
</protein>